<protein>
    <recommendedName>
        <fullName evidence="2">histidine kinase</fullName>
        <ecNumber evidence="2">2.7.13.3</ecNumber>
    </recommendedName>
</protein>
<feature type="transmembrane region" description="Helical" evidence="9">
    <location>
        <begin position="137"/>
        <end position="159"/>
    </location>
</feature>
<dbReference type="Proteomes" id="UP000581206">
    <property type="component" value="Unassembled WGS sequence"/>
</dbReference>
<keyword evidence="9" id="KW-0812">Transmembrane</keyword>
<dbReference type="AlphaFoldDB" id="A0A7X6KXC9"/>
<accession>A0A7X6KXC9</accession>
<evidence type="ECO:0000256" key="9">
    <source>
        <dbReference type="SAM" id="Phobius"/>
    </source>
</evidence>
<gene>
    <name evidence="11" type="ORF">HGA03_14670</name>
</gene>
<keyword evidence="5" id="KW-0547">Nucleotide-binding</keyword>
<keyword evidence="9" id="KW-0472">Membrane</keyword>
<dbReference type="PANTHER" id="PTHR24421:SF10">
    <property type="entry name" value="NITRATE_NITRITE SENSOR PROTEIN NARQ"/>
    <property type="match status" value="1"/>
</dbReference>
<dbReference type="InterPro" id="IPR050482">
    <property type="entry name" value="Sensor_HK_TwoCompSys"/>
</dbReference>
<keyword evidence="8" id="KW-0902">Two-component regulatory system</keyword>
<organism evidence="11 12">
    <name type="scientific">Cellulomonas denverensis</name>
    <dbReference type="NCBI Taxonomy" id="264297"/>
    <lineage>
        <taxon>Bacteria</taxon>
        <taxon>Bacillati</taxon>
        <taxon>Actinomycetota</taxon>
        <taxon>Actinomycetes</taxon>
        <taxon>Micrococcales</taxon>
        <taxon>Cellulomonadaceae</taxon>
        <taxon>Cellulomonas</taxon>
    </lineage>
</organism>
<keyword evidence="6" id="KW-0418">Kinase</keyword>
<dbReference type="PANTHER" id="PTHR24421">
    <property type="entry name" value="NITRATE/NITRITE SENSOR PROTEIN NARX-RELATED"/>
    <property type="match status" value="1"/>
</dbReference>
<reference evidence="11 12" key="1">
    <citation type="submission" date="2020-04" db="EMBL/GenBank/DDBJ databases">
        <title>MicrobeNet Type strains.</title>
        <authorList>
            <person name="Nicholson A.C."/>
        </authorList>
    </citation>
    <scope>NUCLEOTIDE SEQUENCE [LARGE SCALE GENOMIC DNA]</scope>
    <source>
        <strain evidence="11 12">ATCC BAA-788</strain>
    </source>
</reference>
<evidence type="ECO:0000256" key="7">
    <source>
        <dbReference type="ARBA" id="ARBA00022840"/>
    </source>
</evidence>
<sequence>MLPRALRIVLDVLLLLVCGFFALGTAAVQTADMNIGWMLVSCLGALAITPILLWRRSHPVLTTVVAACATLVLPIDNLAVLICLPWVIARRPARTAWWVGALATFAAIVALVRDALRGPERSIFFIADQVTGERQPWPVLAYVAVGAFVLLVSIGTGLLRRSRGSVAQAESAQRQLRAELTTELSRQDERDLIARELHDTVAHHLSVVSLRASALEVTGDDAVQEAAQSVRTSTHQALEEMRDLIGVLRNGQASLTAGPGPGRTLTELPELITTARESGADVAANVFVSGGDVAPPVLTRAVYRIVQESLTNAIKHAPHQRIDLELRAGPGLGVHLRVSNPLPATPVAAPGSGTGLLGVRERVASVGGTVEAGAQGDRWVLTAHLPWPAED</sequence>
<dbReference type="InterPro" id="IPR003594">
    <property type="entry name" value="HATPase_dom"/>
</dbReference>
<comment type="catalytic activity">
    <reaction evidence="1">
        <text>ATP + protein L-histidine = ADP + protein N-phospho-L-histidine.</text>
        <dbReference type="EC" id="2.7.13.3"/>
    </reaction>
</comment>
<dbReference type="EMBL" id="JAAXOX010000010">
    <property type="protein sequence ID" value="NKY23912.1"/>
    <property type="molecule type" value="Genomic_DNA"/>
</dbReference>
<dbReference type="CDD" id="cd16917">
    <property type="entry name" value="HATPase_UhpB-NarQ-NarX-like"/>
    <property type="match status" value="1"/>
</dbReference>
<evidence type="ECO:0000256" key="1">
    <source>
        <dbReference type="ARBA" id="ARBA00000085"/>
    </source>
</evidence>
<dbReference type="GO" id="GO:0005524">
    <property type="term" value="F:ATP binding"/>
    <property type="evidence" value="ECO:0007669"/>
    <property type="project" value="UniProtKB-KW"/>
</dbReference>
<feature type="transmembrane region" description="Helical" evidence="9">
    <location>
        <begin position="61"/>
        <end position="89"/>
    </location>
</feature>
<dbReference type="SMART" id="SM00387">
    <property type="entry name" value="HATPase_c"/>
    <property type="match status" value="1"/>
</dbReference>
<name>A0A7X6KXC9_9CELL</name>
<evidence type="ECO:0000313" key="12">
    <source>
        <dbReference type="Proteomes" id="UP000581206"/>
    </source>
</evidence>
<evidence type="ECO:0000256" key="8">
    <source>
        <dbReference type="ARBA" id="ARBA00023012"/>
    </source>
</evidence>
<dbReference type="Gene3D" id="1.20.5.1930">
    <property type="match status" value="1"/>
</dbReference>
<dbReference type="InterPro" id="IPR036890">
    <property type="entry name" value="HATPase_C_sf"/>
</dbReference>
<dbReference type="Pfam" id="PF02518">
    <property type="entry name" value="HATPase_c"/>
    <property type="match status" value="1"/>
</dbReference>
<keyword evidence="7" id="KW-0067">ATP-binding</keyword>
<proteinExistence type="predicted"/>
<evidence type="ECO:0000256" key="4">
    <source>
        <dbReference type="ARBA" id="ARBA00022679"/>
    </source>
</evidence>
<keyword evidence="12" id="KW-1185">Reference proteome</keyword>
<feature type="transmembrane region" description="Helical" evidence="9">
    <location>
        <begin position="37"/>
        <end position="54"/>
    </location>
</feature>
<evidence type="ECO:0000256" key="5">
    <source>
        <dbReference type="ARBA" id="ARBA00022741"/>
    </source>
</evidence>
<dbReference type="EC" id="2.7.13.3" evidence="2"/>
<dbReference type="GO" id="GO:0000155">
    <property type="term" value="F:phosphorelay sensor kinase activity"/>
    <property type="evidence" value="ECO:0007669"/>
    <property type="project" value="InterPro"/>
</dbReference>
<feature type="transmembrane region" description="Helical" evidence="9">
    <location>
        <begin position="95"/>
        <end position="116"/>
    </location>
</feature>
<dbReference type="Pfam" id="PF07730">
    <property type="entry name" value="HisKA_3"/>
    <property type="match status" value="1"/>
</dbReference>
<dbReference type="RefSeq" id="WP_168631046.1">
    <property type="nucleotide sequence ID" value="NZ_BONL01000005.1"/>
</dbReference>
<dbReference type="Gene3D" id="3.30.565.10">
    <property type="entry name" value="Histidine kinase-like ATPase, C-terminal domain"/>
    <property type="match status" value="1"/>
</dbReference>
<dbReference type="InterPro" id="IPR011712">
    <property type="entry name" value="Sig_transdc_His_kin_sub3_dim/P"/>
</dbReference>
<keyword evidence="3" id="KW-0597">Phosphoprotein</keyword>
<evidence type="ECO:0000259" key="10">
    <source>
        <dbReference type="SMART" id="SM00387"/>
    </source>
</evidence>
<dbReference type="GO" id="GO:0016020">
    <property type="term" value="C:membrane"/>
    <property type="evidence" value="ECO:0007669"/>
    <property type="project" value="InterPro"/>
</dbReference>
<dbReference type="GO" id="GO:0046983">
    <property type="term" value="F:protein dimerization activity"/>
    <property type="evidence" value="ECO:0007669"/>
    <property type="project" value="InterPro"/>
</dbReference>
<evidence type="ECO:0000256" key="2">
    <source>
        <dbReference type="ARBA" id="ARBA00012438"/>
    </source>
</evidence>
<keyword evidence="4" id="KW-0808">Transferase</keyword>
<feature type="domain" description="Histidine kinase/HSP90-like ATPase" evidence="10">
    <location>
        <begin position="297"/>
        <end position="391"/>
    </location>
</feature>
<dbReference type="SUPFAM" id="SSF55874">
    <property type="entry name" value="ATPase domain of HSP90 chaperone/DNA topoisomerase II/histidine kinase"/>
    <property type="match status" value="1"/>
</dbReference>
<comment type="caution">
    <text evidence="11">The sequence shown here is derived from an EMBL/GenBank/DDBJ whole genome shotgun (WGS) entry which is preliminary data.</text>
</comment>
<evidence type="ECO:0000256" key="3">
    <source>
        <dbReference type="ARBA" id="ARBA00022553"/>
    </source>
</evidence>
<keyword evidence="9" id="KW-1133">Transmembrane helix</keyword>
<evidence type="ECO:0000313" key="11">
    <source>
        <dbReference type="EMBL" id="NKY23912.1"/>
    </source>
</evidence>
<evidence type="ECO:0000256" key="6">
    <source>
        <dbReference type="ARBA" id="ARBA00022777"/>
    </source>
</evidence>